<sequence length="724" mass="80582">MKRFSSPSWPLSSDDESDGSGSGTSPSSLFDASAAGGSNPRSSRASPPPSGGRDFSWDGQDNSSAVIATTAAASASAAITGRSSKRTARGKACERCRRMKIKCDGAAPVCGTCRKRALHCVFKMVERPQKPKRREEYVQALENRLSRIESLVQASGILDEGVGAVVPERRQQQSEDPFALPPVSIDSAHAGFCVDIHSVMADAELPGPMGPNQPGKMNSEFWRHCIRKANRRPDWINDIIEGVVSRGLGLADDPLQAPYSWSRYTQLPPMEDLLALVGDYFEMCNVVVPLYHQDTFIFQLYENLSSGSKPSAGWWASLNTVLALAHICRSRSTFFPQELEKKAWQYMKGALAIQAEQPSLDFDVTSVQALVGMALFFQITSFNSQMPSMMLATAIRIAQGIGLHMNPEDPNISAVEKEQRRRVFWIAYIFDRELSLRTGRPPVQGDDNMCLDLPQDNPPDKVGYLGDTHIFKAKCTLARIQGRVYKQLYADQAWKLSREDIFAAIGNLNQELEDWRLALPEELRPGHALPDLPQPYDSHLLVTHFCYWYCLGLINRRHAICTRITGGRPHEAVPKSISPVPFSSNVTDAARNIVELLRVHPPTARGTRWYTLYYCAAALVSLFGTIIANPGETATVPADLDRIRIVLRFLALICDDDNRDARALFDVCLRLEQMAVAVIEKARQGESGATPEAERREQREELDRQVRKGLQWEGTNRFFSPLDI</sequence>
<dbReference type="Pfam" id="PF00172">
    <property type="entry name" value="Zn_clus"/>
    <property type="match status" value="1"/>
</dbReference>
<dbReference type="InterPro" id="IPR036864">
    <property type="entry name" value="Zn2-C6_fun-type_DNA-bd_sf"/>
</dbReference>
<reference evidence="5 6" key="1">
    <citation type="journal article" date="2021" name="Nat. Commun.">
        <title>Genetic determinants of endophytism in the Arabidopsis root mycobiome.</title>
        <authorList>
            <person name="Mesny F."/>
            <person name="Miyauchi S."/>
            <person name="Thiergart T."/>
            <person name="Pickel B."/>
            <person name="Atanasova L."/>
            <person name="Karlsson M."/>
            <person name="Huettel B."/>
            <person name="Barry K.W."/>
            <person name="Haridas S."/>
            <person name="Chen C."/>
            <person name="Bauer D."/>
            <person name="Andreopoulos W."/>
            <person name="Pangilinan J."/>
            <person name="LaButti K."/>
            <person name="Riley R."/>
            <person name="Lipzen A."/>
            <person name="Clum A."/>
            <person name="Drula E."/>
            <person name="Henrissat B."/>
            <person name="Kohler A."/>
            <person name="Grigoriev I.V."/>
            <person name="Martin F.M."/>
            <person name="Hacquard S."/>
        </authorList>
    </citation>
    <scope>NUCLEOTIDE SEQUENCE [LARGE SCALE GENOMIC DNA]</scope>
    <source>
        <strain evidence="5 6">MPI-SDFR-AT-0080</strain>
    </source>
</reference>
<dbReference type="PROSITE" id="PS00463">
    <property type="entry name" value="ZN2_CY6_FUNGAL_1"/>
    <property type="match status" value="1"/>
</dbReference>
<feature type="domain" description="Zn(2)-C6 fungal-type" evidence="4">
    <location>
        <begin position="92"/>
        <end position="122"/>
    </location>
</feature>
<dbReference type="SMART" id="SM00906">
    <property type="entry name" value="Fungal_trans"/>
    <property type="match status" value="1"/>
</dbReference>
<accession>A0ABQ8GW72</accession>
<evidence type="ECO:0000313" key="6">
    <source>
        <dbReference type="Proteomes" id="UP000774617"/>
    </source>
</evidence>
<feature type="region of interest" description="Disordered" evidence="3">
    <location>
        <begin position="1"/>
        <end position="60"/>
    </location>
</feature>
<protein>
    <submittedName>
        <fullName evidence="5">Fungal-specific transcription factor domain-containing protein</fullName>
    </submittedName>
</protein>
<evidence type="ECO:0000256" key="2">
    <source>
        <dbReference type="ARBA" id="ARBA00023242"/>
    </source>
</evidence>
<organism evidence="5 6">
    <name type="scientific">Macrophomina phaseolina</name>
    <dbReference type="NCBI Taxonomy" id="35725"/>
    <lineage>
        <taxon>Eukaryota</taxon>
        <taxon>Fungi</taxon>
        <taxon>Dikarya</taxon>
        <taxon>Ascomycota</taxon>
        <taxon>Pezizomycotina</taxon>
        <taxon>Dothideomycetes</taxon>
        <taxon>Dothideomycetes incertae sedis</taxon>
        <taxon>Botryosphaeriales</taxon>
        <taxon>Botryosphaeriaceae</taxon>
        <taxon>Macrophomina</taxon>
    </lineage>
</organism>
<keyword evidence="6" id="KW-1185">Reference proteome</keyword>
<proteinExistence type="predicted"/>
<feature type="compositionally biased region" description="Polar residues" evidence="3">
    <location>
        <begin position="1"/>
        <end position="11"/>
    </location>
</feature>
<name>A0ABQ8GW72_9PEZI</name>
<dbReference type="CDD" id="cd12148">
    <property type="entry name" value="fungal_TF_MHR"/>
    <property type="match status" value="1"/>
</dbReference>
<evidence type="ECO:0000256" key="1">
    <source>
        <dbReference type="ARBA" id="ARBA00022723"/>
    </source>
</evidence>
<keyword evidence="2" id="KW-0539">Nucleus</keyword>
<dbReference type="PROSITE" id="PS50048">
    <property type="entry name" value="ZN2_CY6_FUNGAL_2"/>
    <property type="match status" value="1"/>
</dbReference>
<dbReference type="CDD" id="cd00067">
    <property type="entry name" value="GAL4"/>
    <property type="match status" value="1"/>
</dbReference>
<dbReference type="SMART" id="SM00066">
    <property type="entry name" value="GAL4"/>
    <property type="match status" value="1"/>
</dbReference>
<dbReference type="InterPro" id="IPR007219">
    <property type="entry name" value="XnlR_reg_dom"/>
</dbReference>
<gene>
    <name evidence="5" type="ORF">B0J12DRAFT_640525</name>
</gene>
<dbReference type="InterPro" id="IPR050987">
    <property type="entry name" value="AtrR-like"/>
</dbReference>
<evidence type="ECO:0000313" key="5">
    <source>
        <dbReference type="EMBL" id="KAH7065483.1"/>
    </source>
</evidence>
<dbReference type="InterPro" id="IPR001138">
    <property type="entry name" value="Zn2Cys6_DnaBD"/>
</dbReference>
<feature type="compositionally biased region" description="Low complexity" evidence="3">
    <location>
        <begin position="23"/>
        <end position="45"/>
    </location>
</feature>
<evidence type="ECO:0000259" key="4">
    <source>
        <dbReference type="PROSITE" id="PS50048"/>
    </source>
</evidence>
<keyword evidence="1" id="KW-0479">Metal-binding</keyword>
<dbReference type="Pfam" id="PF04082">
    <property type="entry name" value="Fungal_trans"/>
    <property type="match status" value="1"/>
</dbReference>
<dbReference type="Proteomes" id="UP000774617">
    <property type="component" value="Unassembled WGS sequence"/>
</dbReference>
<comment type="caution">
    <text evidence="5">The sequence shown here is derived from an EMBL/GenBank/DDBJ whole genome shotgun (WGS) entry which is preliminary data.</text>
</comment>
<dbReference type="EMBL" id="JAGTJR010000001">
    <property type="protein sequence ID" value="KAH7065483.1"/>
    <property type="molecule type" value="Genomic_DNA"/>
</dbReference>
<dbReference type="PANTHER" id="PTHR46910:SF25">
    <property type="entry name" value="ABC-TRANSPORTER-REGULATING TRANSCRIPTION FACTOR"/>
    <property type="match status" value="1"/>
</dbReference>
<dbReference type="SUPFAM" id="SSF57701">
    <property type="entry name" value="Zn2/Cys6 DNA-binding domain"/>
    <property type="match status" value="1"/>
</dbReference>
<dbReference type="Gene3D" id="4.10.240.10">
    <property type="entry name" value="Zn(2)-C6 fungal-type DNA-binding domain"/>
    <property type="match status" value="1"/>
</dbReference>
<dbReference type="PANTHER" id="PTHR46910">
    <property type="entry name" value="TRANSCRIPTION FACTOR PDR1"/>
    <property type="match status" value="1"/>
</dbReference>
<evidence type="ECO:0000256" key="3">
    <source>
        <dbReference type="SAM" id="MobiDB-lite"/>
    </source>
</evidence>